<proteinExistence type="predicted"/>
<evidence type="ECO:0000313" key="2">
    <source>
        <dbReference type="Proteomes" id="UP000071979"/>
    </source>
</evidence>
<organism evidence="1 2">
    <name type="scientific">Pantoea dispersa</name>
    <dbReference type="NCBI Taxonomy" id="59814"/>
    <lineage>
        <taxon>Bacteria</taxon>
        <taxon>Pseudomonadati</taxon>
        <taxon>Pseudomonadota</taxon>
        <taxon>Gammaproteobacteria</taxon>
        <taxon>Enterobacterales</taxon>
        <taxon>Erwiniaceae</taxon>
        <taxon>Pantoea</taxon>
    </lineage>
</organism>
<dbReference type="Proteomes" id="UP000071979">
    <property type="component" value="Unassembled WGS sequence"/>
</dbReference>
<dbReference type="AlphaFoldDB" id="A0A8E1RYY4"/>
<comment type="caution">
    <text evidence="1">The sequence shown here is derived from an EMBL/GenBank/DDBJ whole genome shotgun (WGS) entry which is preliminary data.</text>
</comment>
<protein>
    <submittedName>
        <fullName evidence="1">Uncharacterized protein</fullName>
    </submittedName>
</protein>
<sequence length="93" mass="10381">MLSDARLQFISSHPEENEPEAVSMARELLRYRSALAQPWAVVEGLGVKYVEDGNGAMIWPARYCERGDTLLYRLDQAASEVSGRAEAAEPVRK</sequence>
<dbReference type="EMBL" id="LDSE01000022">
    <property type="protein sequence ID" value="KTS67353.1"/>
    <property type="molecule type" value="Genomic_DNA"/>
</dbReference>
<gene>
    <name evidence="1" type="ORF">SA3R_11750</name>
</gene>
<accession>A0A8E1RYY4</accession>
<reference evidence="1 2" key="1">
    <citation type="journal article" date="2016" name="Front. Microbiol.">
        <title>Genomic Resource of Rice Seed Associated Bacteria.</title>
        <authorList>
            <person name="Midha S."/>
            <person name="Bansal K."/>
            <person name="Sharma S."/>
            <person name="Kumar N."/>
            <person name="Patil P.P."/>
            <person name="Chaudhry V."/>
            <person name="Patil P.B."/>
        </authorList>
    </citation>
    <scope>NUCLEOTIDE SEQUENCE [LARGE SCALE GENOMIC DNA]</scope>
    <source>
        <strain evidence="1 2">SA3</strain>
    </source>
</reference>
<name>A0A8E1RYY4_9GAMM</name>
<dbReference type="RefSeq" id="WP_021508608.1">
    <property type="nucleotide sequence ID" value="NZ_CP045216.1"/>
</dbReference>
<evidence type="ECO:0000313" key="1">
    <source>
        <dbReference type="EMBL" id="KTS67353.1"/>
    </source>
</evidence>